<protein>
    <submittedName>
        <fullName evidence="1">Uncharacterized protein</fullName>
    </submittedName>
</protein>
<evidence type="ECO:0000313" key="2">
    <source>
        <dbReference type="Proteomes" id="UP000016944"/>
    </source>
</evidence>
<dbReference type="Proteomes" id="UP000016944">
    <property type="component" value="Plasmid IRBL74_p"/>
</dbReference>
<dbReference type="HOGENOM" id="CLU_2901175_0_0_5"/>
<reference evidence="1 2" key="1">
    <citation type="journal article" date="2013" name="Genome Announc.">
        <title>Complete Genome Sequence of the Sesbania Symbiont and Rice Growth-Promoting Endophyte Rhizobium sp. Strain IRBG74.</title>
        <authorList>
            <person name="Crook M.B."/>
            <person name="Mitra S."/>
            <person name="Ane J.M."/>
            <person name="Sadowsky M.J."/>
            <person name="Gyaneshwar P."/>
        </authorList>
    </citation>
    <scope>NUCLEOTIDE SEQUENCE [LARGE SCALE GENOMIC DNA]</scope>
    <source>
        <strain evidence="1 2">IRBG74</strain>
        <plasmid evidence="2">IRBL74_p</plasmid>
    </source>
</reference>
<proteinExistence type="predicted"/>
<dbReference type="KEGG" id="rir:BN877_p0235"/>
<accession>U4Q3S7</accession>
<dbReference type="AlphaFoldDB" id="U4Q3S7"/>
<geneLocation type="plasmid" evidence="1 2">
    <name>IRBL74_p</name>
</geneLocation>
<gene>
    <name evidence="1" type="ORF">BN877_p0235</name>
</gene>
<evidence type="ECO:0000313" key="1">
    <source>
        <dbReference type="EMBL" id="CDI11962.1"/>
    </source>
</evidence>
<sequence>MPLLPNCSIRLGCEFILARALDRMSLACVDAETERHITAKIDWQSIMCRESAFRFCAFNSGI</sequence>
<name>U4Q3S7_9HYPH</name>
<organism evidence="1 2">
    <name type="scientific">Agrobacterium pusense</name>
    <dbReference type="NCBI Taxonomy" id="648995"/>
    <lineage>
        <taxon>Bacteria</taxon>
        <taxon>Pseudomonadati</taxon>
        <taxon>Pseudomonadota</taxon>
        <taxon>Alphaproteobacteria</taxon>
        <taxon>Hyphomicrobiales</taxon>
        <taxon>Rhizobiaceae</taxon>
        <taxon>Rhizobium/Agrobacterium group</taxon>
        <taxon>Agrobacterium</taxon>
    </lineage>
</organism>
<keyword evidence="1" id="KW-0614">Plasmid</keyword>
<dbReference type="EMBL" id="HG518324">
    <property type="protein sequence ID" value="CDI11962.1"/>
    <property type="molecule type" value="Genomic_DNA"/>
</dbReference>